<evidence type="ECO:0000313" key="8">
    <source>
        <dbReference type="EMBL" id="MBF0883549.1"/>
    </source>
</evidence>
<dbReference type="SUPFAM" id="SSF103473">
    <property type="entry name" value="MFS general substrate transporter"/>
    <property type="match status" value="1"/>
</dbReference>
<gene>
    <name evidence="8" type="ORF">HKD31_12475</name>
</gene>
<dbReference type="PANTHER" id="PTHR23506:SF23">
    <property type="entry name" value="GH10249P"/>
    <property type="match status" value="1"/>
</dbReference>
<evidence type="ECO:0000256" key="4">
    <source>
        <dbReference type="ARBA" id="ARBA00022989"/>
    </source>
</evidence>
<feature type="transmembrane region" description="Helical" evidence="6">
    <location>
        <begin position="154"/>
        <end position="176"/>
    </location>
</feature>
<comment type="caution">
    <text evidence="8">The sequence shown here is derived from an EMBL/GenBank/DDBJ whole genome shotgun (WGS) entry which is preliminary data.</text>
</comment>
<name>A0ABR9YP35_9PROT</name>
<feature type="transmembrane region" description="Helical" evidence="6">
    <location>
        <begin position="269"/>
        <end position="288"/>
    </location>
</feature>
<dbReference type="InterPro" id="IPR036259">
    <property type="entry name" value="MFS_trans_sf"/>
</dbReference>
<keyword evidence="3 6" id="KW-0812">Transmembrane</keyword>
<dbReference type="Gene3D" id="1.20.1250.20">
    <property type="entry name" value="MFS general substrate transporter like domains"/>
    <property type="match status" value="2"/>
</dbReference>
<dbReference type="RefSeq" id="WP_194265412.1">
    <property type="nucleotide sequence ID" value="NZ_JABCQF010000010.1"/>
</dbReference>
<organism evidence="8 9">
    <name type="scientific">Gluconobacter potus</name>
    <dbReference type="NCBI Taxonomy" id="2724927"/>
    <lineage>
        <taxon>Bacteria</taxon>
        <taxon>Pseudomonadati</taxon>
        <taxon>Pseudomonadota</taxon>
        <taxon>Alphaproteobacteria</taxon>
        <taxon>Acetobacterales</taxon>
        <taxon>Acetobacteraceae</taxon>
        <taxon>Gluconobacter</taxon>
    </lineage>
</organism>
<dbReference type="InterPro" id="IPR004748">
    <property type="entry name" value="Polyol_permease-like"/>
</dbReference>
<feature type="transmembrane region" description="Helical" evidence="6">
    <location>
        <begin position="363"/>
        <end position="385"/>
    </location>
</feature>
<dbReference type="NCBIfam" id="TIGR00897">
    <property type="entry name" value="2A0118"/>
    <property type="match status" value="1"/>
</dbReference>
<evidence type="ECO:0000256" key="5">
    <source>
        <dbReference type="ARBA" id="ARBA00023136"/>
    </source>
</evidence>
<feature type="transmembrane region" description="Helical" evidence="6">
    <location>
        <begin position="182"/>
        <end position="205"/>
    </location>
</feature>
<dbReference type="InterPro" id="IPR011701">
    <property type="entry name" value="MFS"/>
</dbReference>
<dbReference type="Proteomes" id="UP000644588">
    <property type="component" value="Unassembled WGS sequence"/>
</dbReference>
<comment type="subcellular location">
    <subcellularLocation>
        <location evidence="1">Membrane</location>
        <topology evidence="1">Multi-pass membrane protein</topology>
    </subcellularLocation>
</comment>
<keyword evidence="5 6" id="KW-0472">Membrane</keyword>
<feature type="transmembrane region" description="Helical" evidence="6">
    <location>
        <begin position="300"/>
        <end position="323"/>
    </location>
</feature>
<keyword evidence="2" id="KW-0813">Transport</keyword>
<feature type="domain" description="Major facilitator superfamily (MFS) profile" evidence="7">
    <location>
        <begin position="24"/>
        <end position="417"/>
    </location>
</feature>
<reference evidence="8" key="1">
    <citation type="submission" date="2020-04" db="EMBL/GenBank/DDBJ databases">
        <authorList>
            <person name="Sombolestani A."/>
        </authorList>
    </citation>
    <scope>NUCLEOTIDE SEQUENCE</scope>
    <source>
        <strain evidence="8">R-71646</strain>
    </source>
</reference>
<evidence type="ECO:0000259" key="7">
    <source>
        <dbReference type="PROSITE" id="PS50850"/>
    </source>
</evidence>
<feature type="transmembrane region" description="Helical" evidence="6">
    <location>
        <begin position="391"/>
        <end position="412"/>
    </location>
</feature>
<reference evidence="8" key="2">
    <citation type="submission" date="2020-11" db="EMBL/GenBank/DDBJ databases">
        <title>Description of novel Gluconobacter species.</title>
        <authorList>
            <person name="Cleenwerck I."/>
            <person name="Cnockaert M."/>
            <person name="Borremans W."/>
            <person name="Wieme A.D."/>
            <person name="De Vuyst L."/>
            <person name="Vandamme P."/>
        </authorList>
    </citation>
    <scope>NUCLEOTIDE SEQUENCE</scope>
    <source>
        <strain evidence="8">R-71646</strain>
    </source>
</reference>
<evidence type="ECO:0000256" key="3">
    <source>
        <dbReference type="ARBA" id="ARBA00022692"/>
    </source>
</evidence>
<feature type="transmembrane region" description="Helical" evidence="6">
    <location>
        <begin position="26"/>
        <end position="47"/>
    </location>
</feature>
<feature type="transmembrane region" description="Helical" evidence="6">
    <location>
        <begin position="122"/>
        <end position="142"/>
    </location>
</feature>
<feature type="transmembrane region" description="Helical" evidence="6">
    <location>
        <begin position="89"/>
        <end position="110"/>
    </location>
</feature>
<evidence type="ECO:0000256" key="6">
    <source>
        <dbReference type="SAM" id="Phobius"/>
    </source>
</evidence>
<evidence type="ECO:0000256" key="2">
    <source>
        <dbReference type="ARBA" id="ARBA00022448"/>
    </source>
</evidence>
<keyword evidence="9" id="KW-1185">Reference proteome</keyword>
<feature type="transmembrane region" description="Helical" evidence="6">
    <location>
        <begin position="329"/>
        <end position="351"/>
    </location>
</feature>
<dbReference type="CDD" id="cd17337">
    <property type="entry name" value="MFS_CsbX"/>
    <property type="match status" value="1"/>
</dbReference>
<dbReference type="InterPro" id="IPR020846">
    <property type="entry name" value="MFS_dom"/>
</dbReference>
<dbReference type="PROSITE" id="PS50850">
    <property type="entry name" value="MFS"/>
    <property type="match status" value="1"/>
</dbReference>
<protein>
    <submittedName>
        <fullName evidence="8">MFS transporter</fullName>
    </submittedName>
</protein>
<evidence type="ECO:0000256" key="1">
    <source>
        <dbReference type="ARBA" id="ARBA00004141"/>
    </source>
</evidence>
<dbReference type="PANTHER" id="PTHR23506">
    <property type="entry name" value="GH10249P"/>
    <property type="match status" value="1"/>
</dbReference>
<dbReference type="EMBL" id="JABCQF010000010">
    <property type="protein sequence ID" value="MBF0883549.1"/>
    <property type="molecule type" value="Genomic_DNA"/>
</dbReference>
<feature type="transmembrane region" description="Helical" evidence="6">
    <location>
        <begin position="59"/>
        <end position="82"/>
    </location>
</feature>
<proteinExistence type="predicted"/>
<sequence>MQTTFPAPSVSNGPLLPASRLPRSFALQYAGLLVFMIGDGVEVGYLSPFLVQTGQTEHFVALLFTAYGLVAALAAWFSGLLCDIFGSRTVMTAGLLFWILPQLLFLGVAIPAHSPALLLLTYGLRGAGYPLFSYGLLTLLVTTIRQDRLGRAVGLFWFCFTCGLPTVGSIVAQLLLPVYGQYVTLWIALLGVGAGGVLAVLPLSATPRAQKGSLKDIGPTLRETVRQIRQNPGVGLACIVRAVNSSATHGLIVFMPFFFTGRLGLSQDVWIRFLEIIFASNIVFNLLIGFASDYISWRQTVIWFGGIGSALSCVGLYWIPLLYAQSSLLAVYASAAVFGMTLAGYVPLSALTPSLLPDHKGIAMSLLNLGAGSSVWIGPFIVYAFEGTVGTQGIILIYAALFLTSALLTFFITPPTVTRPDRVSNHTTLPQSEGVPS</sequence>
<dbReference type="Pfam" id="PF07690">
    <property type="entry name" value="MFS_1"/>
    <property type="match status" value="2"/>
</dbReference>
<evidence type="ECO:0000313" key="9">
    <source>
        <dbReference type="Proteomes" id="UP000644588"/>
    </source>
</evidence>
<accession>A0ABR9YP35</accession>
<dbReference type="InterPro" id="IPR050930">
    <property type="entry name" value="MFS_Vesicular_Transporter"/>
</dbReference>
<keyword evidence="4 6" id="KW-1133">Transmembrane helix</keyword>